<dbReference type="EMBL" id="AVBC01000019">
    <property type="protein sequence ID" value="ERL52365.1"/>
    <property type="molecule type" value="Genomic_DNA"/>
</dbReference>
<gene>
    <name evidence="6" type="ORF">BJB45_10385</name>
</gene>
<keyword evidence="7" id="KW-1185">Reference proteome</keyword>
<evidence type="ECO:0000256" key="2">
    <source>
        <dbReference type="ARBA" id="ARBA00022741"/>
    </source>
</evidence>
<dbReference type="KEGG" id="hhu:AR456_16650"/>
<sequence length="335" mass="36397">MNILLTSVGRRSYLVNYFQEALGDRGKVVGANMFSDAAGMFASDIAVVTPPSSSNEYVPFLLDICHKYDIQLLSSLHDLDVFMLSQQKTILEEAGVRHTLPSAEWGRLALDKFSCNEMLKKAGVPTPWTSTNLQHVQEAIRDGIIAYPLMVKARTGFGSLGLKICHDEGELNAAFHTAAEAVLASGAGDFLALPDDSLVIVQPLITGREVCLGIANDLEGDYQAHFACEVHAMRAGESDIATSVERGPFSSLAMSFSKMTRHPGIWGVDCLDDNGTYRVIDVNPRFTGDYPFHHLSGANIPAALVAWAEGRTPDSSCFDFHPGIKGYKDLTPRCA</sequence>
<accession>W1NBT3</accession>
<dbReference type="Pfam" id="PF21360">
    <property type="entry name" value="PylC-like_N"/>
    <property type="match status" value="1"/>
</dbReference>
<dbReference type="PROSITE" id="PS50975">
    <property type="entry name" value="ATP_GRASP"/>
    <property type="match status" value="1"/>
</dbReference>
<evidence type="ECO:0000259" key="5">
    <source>
        <dbReference type="PROSITE" id="PS50975"/>
    </source>
</evidence>
<evidence type="ECO:0000256" key="4">
    <source>
        <dbReference type="PROSITE-ProRule" id="PRU00409"/>
    </source>
</evidence>
<dbReference type="SUPFAM" id="SSF56059">
    <property type="entry name" value="Glutathione synthetase ATP-binding domain-like"/>
    <property type="match status" value="1"/>
</dbReference>
<protein>
    <recommendedName>
        <fullName evidence="5">ATP-grasp domain-containing protein</fullName>
    </recommendedName>
</protein>
<dbReference type="AlphaFoldDB" id="W1NBT3"/>
<dbReference type="GO" id="GO:0046872">
    <property type="term" value="F:metal ion binding"/>
    <property type="evidence" value="ECO:0007669"/>
    <property type="project" value="InterPro"/>
</dbReference>
<dbReference type="Gene3D" id="3.30.470.20">
    <property type="entry name" value="ATP-grasp fold, B domain"/>
    <property type="match status" value="1"/>
</dbReference>
<dbReference type="Gene3D" id="3.40.50.20">
    <property type="match status" value="1"/>
</dbReference>
<dbReference type="InterPro" id="IPR011761">
    <property type="entry name" value="ATP-grasp"/>
</dbReference>
<dbReference type="PANTHER" id="PTHR43585">
    <property type="entry name" value="FUMIPYRROLE BIOSYNTHESIS PROTEIN C"/>
    <property type="match status" value="1"/>
</dbReference>
<dbReference type="InterPro" id="IPR052032">
    <property type="entry name" value="ATP-dep_AA_Ligase"/>
</dbReference>
<dbReference type="InterPro" id="IPR003806">
    <property type="entry name" value="ATP-grasp_PylC-type"/>
</dbReference>
<dbReference type="Gene3D" id="3.30.1490.20">
    <property type="entry name" value="ATP-grasp fold, A domain"/>
    <property type="match status" value="1"/>
</dbReference>
<feature type="domain" description="ATP-grasp" evidence="5">
    <location>
        <begin position="116"/>
        <end position="309"/>
    </location>
</feature>
<dbReference type="PANTHER" id="PTHR43585:SF2">
    <property type="entry name" value="ATP-GRASP ENZYME FSQD"/>
    <property type="match status" value="1"/>
</dbReference>
<dbReference type="InterPro" id="IPR013815">
    <property type="entry name" value="ATP_grasp_subdomain_1"/>
</dbReference>
<name>W1NBT3_9GAMM</name>
<evidence type="ECO:0000256" key="3">
    <source>
        <dbReference type="ARBA" id="ARBA00022840"/>
    </source>
</evidence>
<evidence type="ECO:0000313" key="6">
    <source>
        <dbReference type="EMBL" id="ERL52365.1"/>
    </source>
</evidence>
<dbReference type="Proteomes" id="UP000019113">
    <property type="component" value="Unassembled WGS sequence"/>
</dbReference>
<dbReference type="OrthoDB" id="9765608at2"/>
<comment type="caution">
    <text evidence="6">The sequence shown here is derived from an EMBL/GenBank/DDBJ whole genome shotgun (WGS) entry which is preliminary data.</text>
</comment>
<reference evidence="6 7" key="1">
    <citation type="submission" date="2013-08" db="EMBL/GenBank/DDBJ databases">
        <title>draft genome of Halomonas huanghegensis, strain BJGMM-B45T.</title>
        <authorList>
            <person name="Miao C."/>
            <person name="Wan Y."/>
            <person name="Jin W."/>
        </authorList>
    </citation>
    <scope>NUCLEOTIDE SEQUENCE [LARGE SCALE GENOMIC DNA]</scope>
    <source>
        <strain evidence="6 7">BJGMM-B45</strain>
    </source>
</reference>
<dbReference type="PATRIC" id="fig|1178482.3.peg.1239"/>
<dbReference type="Pfam" id="PF02655">
    <property type="entry name" value="ATP-grasp_3"/>
    <property type="match status" value="1"/>
</dbReference>
<keyword evidence="1" id="KW-0436">Ligase</keyword>
<dbReference type="InterPro" id="IPR048764">
    <property type="entry name" value="PylC_N"/>
</dbReference>
<evidence type="ECO:0000256" key="1">
    <source>
        <dbReference type="ARBA" id="ARBA00022598"/>
    </source>
</evidence>
<dbReference type="GO" id="GO:0005524">
    <property type="term" value="F:ATP binding"/>
    <property type="evidence" value="ECO:0007669"/>
    <property type="project" value="UniProtKB-UniRule"/>
</dbReference>
<dbReference type="eggNOG" id="COG2232">
    <property type="taxonomic scope" value="Bacteria"/>
</dbReference>
<keyword evidence="2 4" id="KW-0547">Nucleotide-binding</keyword>
<dbReference type="RefSeq" id="WP_021818197.1">
    <property type="nucleotide sequence ID" value="NZ_AVBC01000019.1"/>
</dbReference>
<keyword evidence="3 4" id="KW-0067">ATP-binding</keyword>
<dbReference type="GO" id="GO:0016874">
    <property type="term" value="F:ligase activity"/>
    <property type="evidence" value="ECO:0007669"/>
    <property type="project" value="UniProtKB-KW"/>
</dbReference>
<organism evidence="6 7">
    <name type="scientific">Halomonas huangheensis</name>
    <dbReference type="NCBI Taxonomy" id="1178482"/>
    <lineage>
        <taxon>Bacteria</taxon>
        <taxon>Pseudomonadati</taxon>
        <taxon>Pseudomonadota</taxon>
        <taxon>Gammaproteobacteria</taxon>
        <taxon>Oceanospirillales</taxon>
        <taxon>Halomonadaceae</taxon>
        <taxon>Halomonas</taxon>
    </lineage>
</organism>
<evidence type="ECO:0000313" key="7">
    <source>
        <dbReference type="Proteomes" id="UP000019113"/>
    </source>
</evidence>
<dbReference type="STRING" id="1178482.AR456_16650"/>
<proteinExistence type="predicted"/>